<gene>
    <name evidence="2" type="ORF">FJY68_08575</name>
</gene>
<evidence type="ECO:0000313" key="2">
    <source>
        <dbReference type="EMBL" id="MBM3331885.1"/>
    </source>
</evidence>
<reference evidence="2" key="1">
    <citation type="submission" date="2019-03" db="EMBL/GenBank/DDBJ databases">
        <title>Lake Tanganyika Metagenome-Assembled Genomes (MAGs).</title>
        <authorList>
            <person name="Tran P."/>
        </authorList>
    </citation>
    <scope>NUCLEOTIDE SEQUENCE</scope>
    <source>
        <strain evidence="2">K_DeepCast_150m_m2_040</strain>
    </source>
</reference>
<dbReference type="PROSITE" id="PS51257">
    <property type="entry name" value="PROKAR_LIPOPROTEIN"/>
    <property type="match status" value="1"/>
</dbReference>
<comment type="caution">
    <text evidence="2">The sequence shown here is derived from an EMBL/GenBank/DDBJ whole genome shotgun (WGS) entry which is preliminary data.</text>
</comment>
<name>A0A937XIV5_UNCW3</name>
<sequence length="320" mass="35139">MAVRLCGSDEARAPILIAGWPGMGQVGLGACDYLCRKLNAVPFAQIDVSSYHQPDSLTVEDGLGRMPDAPKQDLYYSSEPPLFIFEGDTQLAGESGFRLAAELLDLVRAHGTETVFTGAAYAMPVSFRQRPEIFGAATDKGMKARLAALGVKPLKEGNISGLNGLLLGLAGQRGMPAACLLATMPHYAIEAPNPKASRALIQVFQRILNTSVDMNEIDDAVHQADKMFKDFEAKVNEAIQQLKENLGARPEGQQAEGEQPEDRPEPQHLMERVEKLFEEAGGDREKAVLLKQELDRWGLFHLYEDRFLDLFEKQPGSTEV</sequence>
<dbReference type="Pfam" id="PF09754">
    <property type="entry name" value="PAC2"/>
    <property type="match status" value="1"/>
</dbReference>
<feature type="compositionally biased region" description="Low complexity" evidence="1">
    <location>
        <begin position="247"/>
        <end position="257"/>
    </location>
</feature>
<evidence type="ECO:0000256" key="1">
    <source>
        <dbReference type="SAM" id="MobiDB-lite"/>
    </source>
</evidence>
<dbReference type="Gene3D" id="3.40.50.10900">
    <property type="entry name" value="PAC-like subunit"/>
    <property type="match status" value="1"/>
</dbReference>
<dbReference type="AlphaFoldDB" id="A0A937XIV5"/>
<evidence type="ECO:0000313" key="3">
    <source>
        <dbReference type="Proteomes" id="UP000779900"/>
    </source>
</evidence>
<accession>A0A937XIV5</accession>
<dbReference type="PANTHER" id="PTHR35610">
    <property type="entry name" value="3-ISOPROPYLMALATE DEHYDRATASE-RELATED"/>
    <property type="match status" value="1"/>
</dbReference>
<evidence type="ECO:0008006" key="4">
    <source>
        <dbReference type="Google" id="ProtNLM"/>
    </source>
</evidence>
<dbReference type="InterPro" id="IPR038389">
    <property type="entry name" value="PSMG2_sf"/>
</dbReference>
<protein>
    <recommendedName>
        <fullName evidence="4">PAC2 family protein</fullName>
    </recommendedName>
</protein>
<organism evidence="2 3">
    <name type="scientific">candidate division WOR-3 bacterium</name>
    <dbReference type="NCBI Taxonomy" id="2052148"/>
    <lineage>
        <taxon>Bacteria</taxon>
        <taxon>Bacteria division WOR-3</taxon>
    </lineage>
</organism>
<dbReference type="EMBL" id="VGIR01000049">
    <property type="protein sequence ID" value="MBM3331885.1"/>
    <property type="molecule type" value="Genomic_DNA"/>
</dbReference>
<dbReference type="SUPFAM" id="SSF159659">
    <property type="entry name" value="Cgl1923-like"/>
    <property type="match status" value="1"/>
</dbReference>
<dbReference type="Proteomes" id="UP000779900">
    <property type="component" value="Unassembled WGS sequence"/>
</dbReference>
<proteinExistence type="predicted"/>
<feature type="region of interest" description="Disordered" evidence="1">
    <location>
        <begin position="247"/>
        <end position="266"/>
    </location>
</feature>
<dbReference type="InterPro" id="IPR019151">
    <property type="entry name" value="Proteasome_assmbl_chaperone_2"/>
</dbReference>